<protein>
    <submittedName>
        <fullName evidence="4">DUF1630-domain-containing protein</fullName>
    </submittedName>
</protein>
<evidence type="ECO:0000256" key="1">
    <source>
        <dbReference type="ARBA" id="ARBA00007159"/>
    </source>
</evidence>
<dbReference type="GeneID" id="38785134"/>
<feature type="region of interest" description="Disordered" evidence="2">
    <location>
        <begin position="390"/>
        <end position="414"/>
    </location>
</feature>
<dbReference type="Proteomes" id="UP000287166">
    <property type="component" value="Unassembled WGS sequence"/>
</dbReference>
<gene>
    <name evidence="4" type="ORF">SCP_1300310</name>
</gene>
<dbReference type="InterPro" id="IPR024224">
    <property type="entry name" value="DENND6"/>
</dbReference>
<organism evidence="4 5">
    <name type="scientific">Sparassis crispa</name>
    <dbReference type="NCBI Taxonomy" id="139825"/>
    <lineage>
        <taxon>Eukaryota</taxon>
        <taxon>Fungi</taxon>
        <taxon>Dikarya</taxon>
        <taxon>Basidiomycota</taxon>
        <taxon>Agaricomycotina</taxon>
        <taxon>Agaricomycetes</taxon>
        <taxon>Polyporales</taxon>
        <taxon>Sparassidaceae</taxon>
        <taxon>Sparassis</taxon>
    </lineage>
</organism>
<reference evidence="4 5" key="1">
    <citation type="journal article" date="2018" name="Sci. Rep.">
        <title>Genome sequence of the cauliflower mushroom Sparassis crispa (Hanabiratake) and its association with beneficial usage.</title>
        <authorList>
            <person name="Kiyama R."/>
            <person name="Furutani Y."/>
            <person name="Kawaguchi K."/>
            <person name="Nakanishi T."/>
        </authorList>
    </citation>
    <scope>NUCLEOTIDE SEQUENCE [LARGE SCALE GENOMIC DNA]</scope>
</reference>
<accession>A0A401H1A9</accession>
<feature type="compositionally biased region" description="Pro residues" evidence="2">
    <location>
        <begin position="510"/>
        <end position="522"/>
    </location>
</feature>
<keyword evidence="5" id="KW-1185">Reference proteome</keyword>
<dbReference type="GO" id="GO:0055037">
    <property type="term" value="C:recycling endosome"/>
    <property type="evidence" value="ECO:0007669"/>
    <property type="project" value="TreeGrafter"/>
</dbReference>
<comment type="similarity">
    <text evidence="1">Belongs to the DENND6 family.</text>
</comment>
<dbReference type="EMBL" id="BFAD01000013">
    <property type="protein sequence ID" value="GBE88217.1"/>
    <property type="molecule type" value="Genomic_DNA"/>
</dbReference>
<dbReference type="PANTHER" id="PTHR13677:SF0">
    <property type="entry name" value="LD41638P"/>
    <property type="match status" value="1"/>
</dbReference>
<dbReference type="AlphaFoldDB" id="A0A401H1A9"/>
<evidence type="ECO:0000256" key="2">
    <source>
        <dbReference type="SAM" id="MobiDB-lite"/>
    </source>
</evidence>
<feature type="compositionally biased region" description="Low complexity" evidence="2">
    <location>
        <begin position="498"/>
        <end position="509"/>
    </location>
</feature>
<dbReference type="RefSeq" id="XP_027619130.1">
    <property type="nucleotide sequence ID" value="XM_027763329.1"/>
</dbReference>
<feature type="domain" description="UDENN" evidence="3">
    <location>
        <begin position="89"/>
        <end position="618"/>
    </location>
</feature>
<feature type="region of interest" description="Disordered" evidence="2">
    <location>
        <begin position="498"/>
        <end position="541"/>
    </location>
</feature>
<dbReference type="PROSITE" id="PS50211">
    <property type="entry name" value="DENN"/>
    <property type="match status" value="1"/>
</dbReference>
<dbReference type="InParanoid" id="A0A401H1A9"/>
<proteinExistence type="inferred from homology"/>
<evidence type="ECO:0000313" key="4">
    <source>
        <dbReference type="EMBL" id="GBE88217.1"/>
    </source>
</evidence>
<dbReference type="PANTHER" id="PTHR13677">
    <property type="entry name" value="LD41638P"/>
    <property type="match status" value="1"/>
</dbReference>
<name>A0A401H1A9_9APHY</name>
<dbReference type="OrthoDB" id="10265409at2759"/>
<comment type="caution">
    <text evidence="4">The sequence shown here is derived from an EMBL/GenBank/DDBJ whole genome shotgun (WGS) entry which is preliminary data.</text>
</comment>
<evidence type="ECO:0000313" key="5">
    <source>
        <dbReference type="Proteomes" id="UP000287166"/>
    </source>
</evidence>
<dbReference type="GO" id="GO:0005085">
    <property type="term" value="F:guanyl-nucleotide exchange factor activity"/>
    <property type="evidence" value="ECO:0007669"/>
    <property type="project" value="InterPro"/>
</dbReference>
<dbReference type="InterPro" id="IPR037516">
    <property type="entry name" value="Tripartite_DENN"/>
</dbReference>
<dbReference type="STRING" id="139825.A0A401H1A9"/>
<sequence>MFEEAESDIGLVNLSRSSFSPPFASPLKSPSLPNVNFTVEASSPLERPAIARSNTQPKFEQCNVNHGSLLMEPSKVAGLRRWISALVVGKTVFLDFDLEVGPKIRNVYPPLGFTLSEEENIAFSSFPDAPHTEEGSQIHSFRIRAHESLEGVLSHQRPVTEDGFIYGYSHFTQRKDNTSKRGYQQRSLVLLSHLPYPSLFYALLTKLGPSFLAHGGSVLEVACHNIAKWPNPCPDATLELGFLGAVLQVELPHSIDTQQLPITRSTVRQSVEMILPSLSPAEPPIISLYEASLQHLWSIWECLILCEPILVYAPSPAMTSQAIWWLRDLLRPIPLAGDFRPFFTIHDADHTVLVNPRPPQAGLLLGVTNPFFDRACKHWPHVLSLGRLPPKKSGTGKDSREDTAIGPSPGWTSRTHKRYISRDRALLQQVQDACRGSDISKRRASAMLHQHFSSRTAAFLVPLQRYLQTLIPTPSESARALARFPAFAPMSIPDINVPASPVSSTSTSPSPTPSTSPSPSPAPSTLSSAVTPTPYHTTPTANVHITTNTHAAPREVPLRLKPFSERAFLASLSAHGATKPLPFKSSGKAREFYKRWLRSPAFGVWIARQEEIVQRVLNGKGG</sequence>
<evidence type="ECO:0000259" key="3">
    <source>
        <dbReference type="PROSITE" id="PS50211"/>
    </source>
</evidence>
<feature type="compositionally biased region" description="Low complexity" evidence="2">
    <location>
        <begin position="523"/>
        <end position="534"/>
    </location>
</feature>